<feature type="transmembrane region" description="Helical" evidence="1">
    <location>
        <begin position="189"/>
        <end position="208"/>
    </location>
</feature>
<comment type="caution">
    <text evidence="2">The sequence shown here is derived from an EMBL/GenBank/DDBJ whole genome shotgun (WGS) entry which is preliminary data.</text>
</comment>
<feature type="transmembrane region" description="Helical" evidence="1">
    <location>
        <begin position="438"/>
        <end position="455"/>
    </location>
</feature>
<reference evidence="2" key="1">
    <citation type="journal article" date="2021" name="PeerJ">
        <title>Extensive microbial diversity within the chicken gut microbiome revealed by metagenomics and culture.</title>
        <authorList>
            <person name="Gilroy R."/>
            <person name="Ravi A."/>
            <person name="Getino M."/>
            <person name="Pursley I."/>
            <person name="Horton D.L."/>
            <person name="Alikhan N.F."/>
            <person name="Baker D."/>
            <person name="Gharbi K."/>
            <person name="Hall N."/>
            <person name="Watson M."/>
            <person name="Adriaenssens E.M."/>
            <person name="Foster-Nyarko E."/>
            <person name="Jarju S."/>
            <person name="Secka A."/>
            <person name="Antonio M."/>
            <person name="Oren A."/>
            <person name="Chaudhuri R.R."/>
            <person name="La Ragione R."/>
            <person name="Hildebrand F."/>
            <person name="Pallen M.J."/>
        </authorList>
    </citation>
    <scope>NUCLEOTIDE SEQUENCE</scope>
    <source>
        <strain evidence="2">CHK188-11489</strain>
    </source>
</reference>
<name>A0A9D2FII2_9FIRM</name>
<organism evidence="2 3">
    <name type="scientific">Candidatus Gemmiger avistercoris</name>
    <dbReference type="NCBI Taxonomy" id="2838606"/>
    <lineage>
        <taxon>Bacteria</taxon>
        <taxon>Bacillati</taxon>
        <taxon>Bacillota</taxon>
        <taxon>Clostridia</taxon>
        <taxon>Eubacteriales</taxon>
        <taxon>Gemmiger</taxon>
    </lineage>
</organism>
<sequence length="631" mass="72256">MFVINILGFASLGCFLSLHYKERMTTVAQTALGIWMLLLYGLAFFQKLSWIDGVSVAFLLALLLYVWKKRLPVKDTVRKLADSPAILFVMTVITLSFLVKNKLVTSGDDLGVWGPEPKCLYMLDGFADKYMNLLIGYSAYHPGAMLIEWWTCHFSPDQFYEGLLFVGDWFIILCCIAPVFENVHIKRRWSVLLSFPITAILILLPSMYGSMNYTLIAEMPMSMVFAGCMLACFDGEPHSQSFRFLRFTIGLAFLMLIKESGILFALFVLLFYFTLKGFKTDGNLNTTAISFGIRGFLLALAPTLAWRIYCTAYERSNVFSYAFDSTLNDIKSHTFSLTEDLPGYASSMLKAWLGQPLHGTPTIGLDLTPLAAAVLVLFLCWYCTRVHILKKPSALRFAVLYAIFLIVYMVMLLFMHTYIFNETQYLNPETMIYSVGRYTEPLFLGTFVYFIALLLRKKDGQKLQVKRWLLVAAVIFVCSDVELAKSNIIDYTELNAQANEVRASVLEEDQISALVAEIDAHFPAKDPARILWISDQKDDLEFLQRRSFWQILAPKTYTYYQVNASCRYDGELVETTKDLLKQFHFGYIYFDFSDSAEWEMSDTLIQNRTLYRVVLQDGEDLRLETLQDYSS</sequence>
<keyword evidence="1" id="KW-1133">Transmembrane helix</keyword>
<protein>
    <submittedName>
        <fullName evidence="2">Uncharacterized protein</fullName>
    </submittedName>
</protein>
<feature type="transmembrane region" description="Helical" evidence="1">
    <location>
        <begin position="363"/>
        <end position="382"/>
    </location>
</feature>
<gene>
    <name evidence="2" type="ORF">H9724_00150</name>
</gene>
<accession>A0A9D2FII2</accession>
<dbReference type="Proteomes" id="UP000824105">
    <property type="component" value="Unassembled WGS sequence"/>
</dbReference>
<reference evidence="2" key="2">
    <citation type="submission" date="2021-04" db="EMBL/GenBank/DDBJ databases">
        <authorList>
            <person name="Gilroy R."/>
        </authorList>
    </citation>
    <scope>NUCLEOTIDE SEQUENCE</scope>
    <source>
        <strain evidence="2">CHK188-11489</strain>
    </source>
</reference>
<evidence type="ECO:0000313" key="3">
    <source>
        <dbReference type="Proteomes" id="UP000824105"/>
    </source>
</evidence>
<evidence type="ECO:0000313" key="2">
    <source>
        <dbReference type="EMBL" id="HIZ61172.1"/>
    </source>
</evidence>
<feature type="transmembrane region" description="Helical" evidence="1">
    <location>
        <begin position="80"/>
        <end position="99"/>
    </location>
</feature>
<feature type="transmembrane region" description="Helical" evidence="1">
    <location>
        <begin position="394"/>
        <end position="418"/>
    </location>
</feature>
<proteinExistence type="predicted"/>
<keyword evidence="1" id="KW-0472">Membrane</keyword>
<feature type="transmembrane region" description="Helical" evidence="1">
    <location>
        <begin position="245"/>
        <end position="273"/>
    </location>
</feature>
<feature type="transmembrane region" description="Helical" evidence="1">
    <location>
        <begin position="159"/>
        <end position="180"/>
    </location>
</feature>
<keyword evidence="1" id="KW-0812">Transmembrane</keyword>
<feature type="transmembrane region" description="Helical" evidence="1">
    <location>
        <begin position="50"/>
        <end position="68"/>
    </location>
</feature>
<evidence type="ECO:0000256" key="1">
    <source>
        <dbReference type="SAM" id="Phobius"/>
    </source>
</evidence>
<dbReference type="AlphaFoldDB" id="A0A9D2FII2"/>
<dbReference type="EMBL" id="DXBF01000003">
    <property type="protein sequence ID" value="HIZ61172.1"/>
    <property type="molecule type" value="Genomic_DNA"/>
</dbReference>
<feature type="transmembrane region" description="Helical" evidence="1">
    <location>
        <begin position="26"/>
        <end position="44"/>
    </location>
</feature>